<proteinExistence type="predicted"/>
<dbReference type="AlphaFoldDB" id="A0A9R1VKH6"/>
<dbReference type="PANTHER" id="PTHR33237:SF46">
    <property type="entry name" value="OS01G0606100 PROTEIN"/>
    <property type="match status" value="1"/>
</dbReference>
<evidence type="ECO:0000313" key="2">
    <source>
        <dbReference type="EMBL" id="KAJ0206318.1"/>
    </source>
</evidence>
<name>A0A9R1VKH6_LACSA</name>
<dbReference type="Proteomes" id="UP000235145">
    <property type="component" value="Unassembled WGS sequence"/>
</dbReference>
<dbReference type="EMBL" id="NBSK02000005">
    <property type="protein sequence ID" value="KAJ0206318.1"/>
    <property type="molecule type" value="Genomic_DNA"/>
</dbReference>
<gene>
    <name evidence="2" type="ORF">LSAT_V11C500237960</name>
</gene>
<comment type="caution">
    <text evidence="2">The sequence shown here is derived from an EMBL/GenBank/DDBJ whole genome shotgun (WGS) entry which is preliminary data.</text>
</comment>
<dbReference type="Gramene" id="rna-gnl|WGS:NBSK|LSAT_5X24961_mrna">
    <property type="protein sequence ID" value="cds-PLY83028.1"/>
    <property type="gene ID" value="gene-LSAT_5X24961"/>
</dbReference>
<keyword evidence="3" id="KW-1185">Reference proteome</keyword>
<dbReference type="PANTHER" id="PTHR33237">
    <property type="entry name" value="F2P16.13 PROTEIN-RELATED"/>
    <property type="match status" value="1"/>
</dbReference>
<evidence type="ECO:0000256" key="1">
    <source>
        <dbReference type="SAM" id="MobiDB-lite"/>
    </source>
</evidence>
<organism evidence="2 3">
    <name type="scientific">Lactuca sativa</name>
    <name type="common">Garden lettuce</name>
    <dbReference type="NCBI Taxonomy" id="4236"/>
    <lineage>
        <taxon>Eukaryota</taxon>
        <taxon>Viridiplantae</taxon>
        <taxon>Streptophyta</taxon>
        <taxon>Embryophyta</taxon>
        <taxon>Tracheophyta</taxon>
        <taxon>Spermatophyta</taxon>
        <taxon>Magnoliopsida</taxon>
        <taxon>eudicotyledons</taxon>
        <taxon>Gunneridae</taxon>
        <taxon>Pentapetalae</taxon>
        <taxon>asterids</taxon>
        <taxon>campanulids</taxon>
        <taxon>Asterales</taxon>
        <taxon>Asteraceae</taxon>
        <taxon>Cichorioideae</taxon>
        <taxon>Cichorieae</taxon>
        <taxon>Lactucinae</taxon>
        <taxon>Lactuca</taxon>
    </lineage>
</organism>
<reference evidence="2 3" key="1">
    <citation type="journal article" date="2017" name="Nat. Commun.">
        <title>Genome assembly with in vitro proximity ligation data and whole-genome triplication in lettuce.</title>
        <authorList>
            <person name="Reyes-Chin-Wo S."/>
            <person name="Wang Z."/>
            <person name="Yang X."/>
            <person name="Kozik A."/>
            <person name="Arikit S."/>
            <person name="Song C."/>
            <person name="Xia L."/>
            <person name="Froenicke L."/>
            <person name="Lavelle D.O."/>
            <person name="Truco M.J."/>
            <person name="Xia R."/>
            <person name="Zhu S."/>
            <person name="Xu C."/>
            <person name="Xu H."/>
            <person name="Xu X."/>
            <person name="Cox K."/>
            <person name="Korf I."/>
            <person name="Meyers B.C."/>
            <person name="Michelmore R.W."/>
        </authorList>
    </citation>
    <scope>NUCLEOTIDE SEQUENCE [LARGE SCALE GENOMIC DNA]</scope>
    <source>
        <strain evidence="3">cv. Salinas</strain>
        <tissue evidence="2">Seedlings</tissue>
    </source>
</reference>
<protein>
    <submittedName>
        <fullName evidence="2">Uncharacterized protein</fullName>
    </submittedName>
</protein>
<feature type="region of interest" description="Disordered" evidence="1">
    <location>
        <begin position="125"/>
        <end position="155"/>
    </location>
</feature>
<evidence type="ECO:0000313" key="3">
    <source>
        <dbReference type="Proteomes" id="UP000235145"/>
    </source>
</evidence>
<dbReference type="OrthoDB" id="755532at2759"/>
<sequence>MTSITLRRHDSPGGKTKQISAGVLRSITALWLICAKRAIIASRKLKDNSKISSDSRMIQWPKKLIATISNKDMKFGRRKSRTGESGNTRGDGVADDGVWQKEILMGDKCQPLDFSGVIYYDRDGNRRDELPMRSPRASPFPGYVAKFDWSPPHER</sequence>
<accession>A0A9R1VKH6</accession>